<reference evidence="1 2" key="1">
    <citation type="submission" date="2019-02" db="EMBL/GenBank/DDBJ databases">
        <title>Deep-cultivation of Planctomycetes and their phenomic and genomic characterization uncovers novel biology.</title>
        <authorList>
            <person name="Wiegand S."/>
            <person name="Jogler M."/>
            <person name="Boedeker C."/>
            <person name="Pinto D."/>
            <person name="Vollmers J."/>
            <person name="Rivas-Marin E."/>
            <person name="Kohn T."/>
            <person name="Peeters S.H."/>
            <person name="Heuer A."/>
            <person name="Rast P."/>
            <person name="Oberbeckmann S."/>
            <person name="Bunk B."/>
            <person name="Jeske O."/>
            <person name="Meyerdierks A."/>
            <person name="Storesund J.E."/>
            <person name="Kallscheuer N."/>
            <person name="Luecker S."/>
            <person name="Lage O.M."/>
            <person name="Pohl T."/>
            <person name="Merkel B.J."/>
            <person name="Hornburger P."/>
            <person name="Mueller R.-W."/>
            <person name="Bruemmer F."/>
            <person name="Labrenz M."/>
            <person name="Spormann A.M."/>
            <person name="Op den Camp H."/>
            <person name="Overmann J."/>
            <person name="Amann R."/>
            <person name="Jetten M.S.M."/>
            <person name="Mascher T."/>
            <person name="Medema M.H."/>
            <person name="Devos D.P."/>
            <person name="Kaster A.-K."/>
            <person name="Ovreas L."/>
            <person name="Rohde M."/>
            <person name="Galperin M.Y."/>
            <person name="Jogler C."/>
        </authorList>
    </citation>
    <scope>NUCLEOTIDE SEQUENCE [LARGE SCALE GENOMIC DNA]</scope>
    <source>
        <strain evidence="1 2">Spb1</strain>
    </source>
</reference>
<dbReference type="KEGG" id="peh:Spb1_27500"/>
<evidence type="ECO:0000313" key="1">
    <source>
        <dbReference type="EMBL" id="QDV30815.1"/>
    </source>
</evidence>
<sequence>MTSFPAVNHKLLFNFNVESDQDLIAQSSVKFGTEHSKSDKSEFAR</sequence>
<dbReference type="Proteomes" id="UP000315349">
    <property type="component" value="Chromosome"/>
</dbReference>
<protein>
    <submittedName>
        <fullName evidence="1">Uncharacterized protein</fullName>
    </submittedName>
</protein>
<evidence type="ECO:0000313" key="2">
    <source>
        <dbReference type="Proteomes" id="UP000315349"/>
    </source>
</evidence>
<organism evidence="1 2">
    <name type="scientific">Planctopirus ephydatiae</name>
    <dbReference type="NCBI Taxonomy" id="2528019"/>
    <lineage>
        <taxon>Bacteria</taxon>
        <taxon>Pseudomonadati</taxon>
        <taxon>Planctomycetota</taxon>
        <taxon>Planctomycetia</taxon>
        <taxon>Planctomycetales</taxon>
        <taxon>Planctomycetaceae</taxon>
        <taxon>Planctopirus</taxon>
    </lineage>
</organism>
<proteinExistence type="predicted"/>
<dbReference type="AlphaFoldDB" id="A0A518GQB9"/>
<dbReference type="EMBL" id="CP036299">
    <property type="protein sequence ID" value="QDV30815.1"/>
    <property type="molecule type" value="Genomic_DNA"/>
</dbReference>
<gene>
    <name evidence="1" type="ORF">Spb1_27500</name>
</gene>
<keyword evidence="2" id="KW-1185">Reference proteome</keyword>
<accession>A0A518GQB9</accession>
<name>A0A518GQB9_9PLAN</name>